<dbReference type="SMR" id="A0A1S3Z087"/>
<dbReference type="PaxDb" id="4097-A0A1S3Z087"/>
<dbReference type="InterPro" id="IPR036965">
    <property type="entry name" value="Terpene_synth_N_sf"/>
</dbReference>
<dbReference type="KEGG" id="nta:107781564"/>
<dbReference type="GO" id="GO:0010333">
    <property type="term" value="F:terpene synthase activity"/>
    <property type="evidence" value="ECO:0007669"/>
    <property type="project" value="InterPro"/>
</dbReference>
<dbReference type="PANTHER" id="PTHR31225:SF221">
    <property type="entry name" value="(-)-GERMACRENE D SYNTHASE"/>
    <property type="match status" value="1"/>
</dbReference>
<dbReference type="STRING" id="4097.A0A1S3Z087"/>
<dbReference type="Pfam" id="PF01397">
    <property type="entry name" value="Terpene_synth"/>
    <property type="match status" value="1"/>
</dbReference>
<keyword evidence="3" id="KW-0456">Lyase</keyword>
<sequence length="132" mass="15516">MDFSTGLPVGVHEVTRRSANYHRSIWGDYFLDCVSDSMIINPLKRKQVQDLREEVRKMLMEVHDMSSEKLKLIYKIQSLGVSYHFEEEIEASLQRMYEAYRECNNIYGDDLYLVALGFRLLRQQGHFVSCGK</sequence>
<dbReference type="OrthoDB" id="1740623at2759"/>
<dbReference type="AlphaFoldDB" id="A0A1S3Z087"/>
<dbReference type="PANTHER" id="PTHR31225">
    <property type="entry name" value="OS04G0344100 PROTEIN-RELATED"/>
    <property type="match status" value="1"/>
</dbReference>
<gene>
    <name evidence="5" type="primary">LOC107781564</name>
</gene>
<dbReference type="RefSeq" id="XP_016457775.1">
    <property type="nucleotide sequence ID" value="XM_016602289.1"/>
</dbReference>
<dbReference type="InterPro" id="IPR008930">
    <property type="entry name" value="Terpenoid_cyclase/PrenylTrfase"/>
</dbReference>
<accession>A0A1S3Z087</accession>
<evidence type="ECO:0000256" key="2">
    <source>
        <dbReference type="ARBA" id="ARBA00004721"/>
    </source>
</evidence>
<evidence type="ECO:0000313" key="5">
    <source>
        <dbReference type="RefSeq" id="XP_016457775.1"/>
    </source>
</evidence>
<evidence type="ECO:0000256" key="1">
    <source>
        <dbReference type="ARBA" id="ARBA00001946"/>
    </source>
</evidence>
<dbReference type="SUPFAM" id="SSF48239">
    <property type="entry name" value="Terpenoid cyclases/Protein prenyltransferases"/>
    <property type="match status" value="1"/>
</dbReference>
<evidence type="ECO:0000259" key="4">
    <source>
        <dbReference type="Pfam" id="PF01397"/>
    </source>
</evidence>
<dbReference type="GO" id="GO:0016114">
    <property type="term" value="P:terpenoid biosynthetic process"/>
    <property type="evidence" value="ECO:0007669"/>
    <property type="project" value="InterPro"/>
</dbReference>
<comment type="cofactor">
    <cofactor evidence="1">
        <name>Mg(2+)</name>
        <dbReference type="ChEBI" id="CHEBI:18420"/>
    </cofactor>
</comment>
<reference evidence="5" key="1">
    <citation type="submission" date="2025-08" db="UniProtKB">
        <authorList>
            <consortium name="RefSeq"/>
        </authorList>
    </citation>
    <scope>IDENTIFICATION</scope>
</reference>
<feature type="domain" description="Terpene synthase N-terminal" evidence="4">
    <location>
        <begin position="25"/>
        <end position="130"/>
    </location>
</feature>
<protein>
    <submittedName>
        <fullName evidence="5">(-)-germacrene D synthase-like</fullName>
    </submittedName>
</protein>
<comment type="pathway">
    <text evidence="2">Secondary metabolite biosynthesis; terpenoid biosynthesis.</text>
</comment>
<dbReference type="Gene3D" id="1.50.10.130">
    <property type="entry name" value="Terpene synthase, N-terminal domain"/>
    <property type="match status" value="1"/>
</dbReference>
<dbReference type="InterPro" id="IPR001906">
    <property type="entry name" value="Terpene_synth_N"/>
</dbReference>
<proteinExistence type="predicted"/>
<name>A0A1S3Z087_TOBAC</name>
<organism evidence="5">
    <name type="scientific">Nicotiana tabacum</name>
    <name type="common">Common tobacco</name>
    <dbReference type="NCBI Taxonomy" id="4097"/>
    <lineage>
        <taxon>Eukaryota</taxon>
        <taxon>Viridiplantae</taxon>
        <taxon>Streptophyta</taxon>
        <taxon>Embryophyta</taxon>
        <taxon>Tracheophyta</taxon>
        <taxon>Spermatophyta</taxon>
        <taxon>Magnoliopsida</taxon>
        <taxon>eudicotyledons</taxon>
        <taxon>Gunneridae</taxon>
        <taxon>Pentapetalae</taxon>
        <taxon>asterids</taxon>
        <taxon>lamiids</taxon>
        <taxon>Solanales</taxon>
        <taxon>Solanaceae</taxon>
        <taxon>Nicotianoideae</taxon>
        <taxon>Nicotianeae</taxon>
        <taxon>Nicotiana</taxon>
    </lineage>
</organism>
<dbReference type="InterPro" id="IPR050148">
    <property type="entry name" value="Terpene_synthase-like"/>
</dbReference>
<evidence type="ECO:0000256" key="3">
    <source>
        <dbReference type="ARBA" id="ARBA00023239"/>
    </source>
</evidence>